<protein>
    <submittedName>
        <fullName evidence="2">Nuclear transport factor 2 family protein</fullName>
    </submittedName>
</protein>
<evidence type="ECO:0000313" key="3">
    <source>
        <dbReference type="Proteomes" id="UP001501729"/>
    </source>
</evidence>
<dbReference type="EMBL" id="BAABKX010000013">
    <property type="protein sequence ID" value="GAA5053807.1"/>
    <property type="molecule type" value="Genomic_DNA"/>
</dbReference>
<dbReference type="PANTHER" id="PTHR41252:SF1">
    <property type="entry name" value="BLR2505 PROTEIN"/>
    <property type="match status" value="1"/>
</dbReference>
<dbReference type="InterPro" id="IPR037401">
    <property type="entry name" value="SnoaL-like"/>
</dbReference>
<accession>A0AAV3UK59</accession>
<proteinExistence type="predicted"/>
<reference evidence="2 3" key="1">
    <citation type="journal article" date="2019" name="Int. J. Syst. Evol. Microbiol.">
        <title>The Global Catalogue of Microorganisms (GCM) 10K type strain sequencing project: providing services to taxonomists for standard genome sequencing and annotation.</title>
        <authorList>
            <consortium name="The Broad Institute Genomics Platform"/>
            <consortium name="The Broad Institute Genome Sequencing Center for Infectious Disease"/>
            <person name="Wu L."/>
            <person name="Ma J."/>
        </authorList>
    </citation>
    <scope>NUCLEOTIDE SEQUENCE [LARGE SCALE GENOMIC DNA]</scope>
    <source>
        <strain evidence="2 3">JCM 17504</strain>
    </source>
</reference>
<evidence type="ECO:0000259" key="1">
    <source>
        <dbReference type="Pfam" id="PF12680"/>
    </source>
</evidence>
<dbReference type="Proteomes" id="UP001501729">
    <property type="component" value="Unassembled WGS sequence"/>
</dbReference>
<dbReference type="GeneID" id="68616795"/>
<keyword evidence="3" id="KW-1185">Reference proteome</keyword>
<organism evidence="2 3">
    <name type="scientific">Haladaptatus pallidirubidus</name>
    <dbReference type="NCBI Taxonomy" id="1008152"/>
    <lineage>
        <taxon>Archaea</taxon>
        <taxon>Methanobacteriati</taxon>
        <taxon>Methanobacteriota</taxon>
        <taxon>Stenosarchaea group</taxon>
        <taxon>Halobacteria</taxon>
        <taxon>Halobacteriales</taxon>
        <taxon>Haladaptataceae</taxon>
        <taxon>Haladaptatus</taxon>
    </lineage>
</organism>
<dbReference type="RefSeq" id="WP_227778483.1">
    <property type="nucleotide sequence ID" value="NZ_BAABKX010000013.1"/>
</dbReference>
<dbReference type="AlphaFoldDB" id="A0AAV3UK59"/>
<sequence>MAATATDNVELVRGIYDAFNQGDLDTVLASMADDVTWVEPEGDPLFGGTYQTPDDVRTHVFIPALEEYDDFTVTPNRFIDGSDTVVVEGVFTGTSKAGTPFELPFAHVCDVQDGKLTRFTNYEDTALSQQTREA</sequence>
<dbReference type="PANTHER" id="PTHR41252">
    <property type="entry name" value="BLR2505 PROTEIN"/>
    <property type="match status" value="1"/>
</dbReference>
<dbReference type="InterPro" id="IPR032710">
    <property type="entry name" value="NTF2-like_dom_sf"/>
</dbReference>
<gene>
    <name evidence="2" type="ORF">GCM10025751_31550</name>
</gene>
<name>A0AAV3UK59_9EURY</name>
<dbReference type="Gene3D" id="3.10.450.50">
    <property type="match status" value="1"/>
</dbReference>
<comment type="caution">
    <text evidence="2">The sequence shown here is derived from an EMBL/GenBank/DDBJ whole genome shotgun (WGS) entry which is preliminary data.</text>
</comment>
<evidence type="ECO:0000313" key="2">
    <source>
        <dbReference type="EMBL" id="GAA5053807.1"/>
    </source>
</evidence>
<feature type="domain" description="SnoaL-like" evidence="1">
    <location>
        <begin position="12"/>
        <end position="118"/>
    </location>
</feature>
<dbReference type="Pfam" id="PF12680">
    <property type="entry name" value="SnoaL_2"/>
    <property type="match status" value="1"/>
</dbReference>
<dbReference type="SUPFAM" id="SSF54427">
    <property type="entry name" value="NTF2-like"/>
    <property type="match status" value="1"/>
</dbReference>